<dbReference type="InterPro" id="IPR004839">
    <property type="entry name" value="Aminotransferase_I/II_large"/>
</dbReference>
<comment type="caution">
    <text evidence="7">The sequence shown here is derived from an EMBL/GenBank/DDBJ whole genome shotgun (WGS) entry which is preliminary data.</text>
</comment>
<evidence type="ECO:0000313" key="7">
    <source>
        <dbReference type="EMBL" id="HIS75735.1"/>
    </source>
</evidence>
<feature type="domain" description="Aminotransferase class I/classII large" evidence="6">
    <location>
        <begin position="31"/>
        <end position="376"/>
    </location>
</feature>
<dbReference type="Pfam" id="PF00155">
    <property type="entry name" value="Aminotran_1_2"/>
    <property type="match status" value="1"/>
</dbReference>
<dbReference type="GO" id="GO:0008483">
    <property type="term" value="F:transaminase activity"/>
    <property type="evidence" value="ECO:0007669"/>
    <property type="project" value="UniProtKB-KW"/>
</dbReference>
<reference evidence="7" key="2">
    <citation type="journal article" date="2021" name="PeerJ">
        <title>Extensive microbial diversity within the chicken gut microbiome revealed by metagenomics and culture.</title>
        <authorList>
            <person name="Gilroy R."/>
            <person name="Ravi A."/>
            <person name="Getino M."/>
            <person name="Pursley I."/>
            <person name="Horton D.L."/>
            <person name="Alikhan N.F."/>
            <person name="Baker D."/>
            <person name="Gharbi K."/>
            <person name="Hall N."/>
            <person name="Watson M."/>
            <person name="Adriaenssens E.M."/>
            <person name="Foster-Nyarko E."/>
            <person name="Jarju S."/>
            <person name="Secka A."/>
            <person name="Antonio M."/>
            <person name="Oren A."/>
            <person name="Chaudhuri R.R."/>
            <person name="La Ragione R."/>
            <person name="Hildebrand F."/>
            <person name="Pallen M.J."/>
        </authorList>
    </citation>
    <scope>NUCLEOTIDE SEQUENCE</scope>
    <source>
        <strain evidence="7">CHK199-13235</strain>
    </source>
</reference>
<dbReference type="InterPro" id="IPR015421">
    <property type="entry name" value="PyrdxlP-dep_Trfase_major"/>
</dbReference>
<evidence type="ECO:0000313" key="8">
    <source>
        <dbReference type="Proteomes" id="UP000824002"/>
    </source>
</evidence>
<dbReference type="GO" id="GO:0030170">
    <property type="term" value="F:pyridoxal phosphate binding"/>
    <property type="evidence" value="ECO:0007669"/>
    <property type="project" value="InterPro"/>
</dbReference>
<proteinExistence type="inferred from homology"/>
<keyword evidence="7" id="KW-0808">Transferase</keyword>
<dbReference type="Gene3D" id="3.90.1150.10">
    <property type="entry name" value="Aspartate Aminotransferase, domain 1"/>
    <property type="match status" value="1"/>
</dbReference>
<accession>A0A9D1FM64</accession>
<dbReference type="AlphaFoldDB" id="A0A9D1FM64"/>
<comment type="similarity">
    <text evidence="5">Belongs to the class-II pyridoxal-phosphate-dependent aminotransferase family. MalY/PatB cystathionine beta-lyase subfamily.</text>
</comment>
<protein>
    <recommendedName>
        <fullName evidence="2">cysteine-S-conjugate beta-lyase</fullName>
        <ecNumber evidence="2">4.4.1.13</ecNumber>
    </recommendedName>
</protein>
<evidence type="ECO:0000256" key="1">
    <source>
        <dbReference type="ARBA" id="ARBA00001933"/>
    </source>
</evidence>
<dbReference type="PANTHER" id="PTHR43525">
    <property type="entry name" value="PROTEIN MALY"/>
    <property type="match status" value="1"/>
</dbReference>
<dbReference type="InterPro" id="IPR015424">
    <property type="entry name" value="PyrdxlP-dep_Trfase"/>
</dbReference>
<dbReference type="SUPFAM" id="SSF53383">
    <property type="entry name" value="PLP-dependent transferases"/>
    <property type="match status" value="1"/>
</dbReference>
<dbReference type="GO" id="GO:0047804">
    <property type="term" value="F:cysteine-S-conjugate beta-lyase activity"/>
    <property type="evidence" value="ECO:0007669"/>
    <property type="project" value="UniProtKB-EC"/>
</dbReference>
<name>A0A9D1FM64_9FIRM</name>
<keyword evidence="7" id="KW-0032">Aminotransferase</keyword>
<dbReference type="NCBIfam" id="TIGR04350">
    <property type="entry name" value="C_S_lyase_PatB"/>
    <property type="match status" value="1"/>
</dbReference>
<dbReference type="InterPro" id="IPR027619">
    <property type="entry name" value="C-S_lyase_PatB-like"/>
</dbReference>
<evidence type="ECO:0000259" key="6">
    <source>
        <dbReference type="Pfam" id="PF00155"/>
    </source>
</evidence>
<dbReference type="CDD" id="cd00609">
    <property type="entry name" value="AAT_like"/>
    <property type="match status" value="1"/>
</dbReference>
<comment type="cofactor">
    <cofactor evidence="1">
        <name>pyridoxal 5'-phosphate</name>
        <dbReference type="ChEBI" id="CHEBI:597326"/>
    </cofactor>
</comment>
<evidence type="ECO:0000256" key="5">
    <source>
        <dbReference type="ARBA" id="ARBA00037974"/>
    </source>
</evidence>
<dbReference type="EMBL" id="DVJP01000023">
    <property type="protein sequence ID" value="HIS75735.1"/>
    <property type="molecule type" value="Genomic_DNA"/>
</dbReference>
<reference evidence="7" key="1">
    <citation type="submission" date="2020-10" db="EMBL/GenBank/DDBJ databases">
        <authorList>
            <person name="Gilroy R."/>
        </authorList>
    </citation>
    <scope>NUCLEOTIDE SEQUENCE</scope>
    <source>
        <strain evidence="7">CHK199-13235</strain>
    </source>
</reference>
<evidence type="ECO:0000256" key="2">
    <source>
        <dbReference type="ARBA" id="ARBA00012224"/>
    </source>
</evidence>
<organism evidence="7 8">
    <name type="scientific">Candidatus Merdivicinus excrementipullorum</name>
    <dbReference type="NCBI Taxonomy" id="2840867"/>
    <lineage>
        <taxon>Bacteria</taxon>
        <taxon>Bacillati</taxon>
        <taxon>Bacillota</taxon>
        <taxon>Clostridia</taxon>
        <taxon>Eubacteriales</taxon>
        <taxon>Oscillospiraceae</taxon>
        <taxon>Oscillospiraceae incertae sedis</taxon>
        <taxon>Candidatus Merdivicinus</taxon>
    </lineage>
</organism>
<dbReference type="InterPro" id="IPR051798">
    <property type="entry name" value="Class-II_PLP-Dep_Aminotrans"/>
</dbReference>
<dbReference type="InterPro" id="IPR015422">
    <property type="entry name" value="PyrdxlP-dep_Trfase_small"/>
</dbReference>
<dbReference type="Proteomes" id="UP000824002">
    <property type="component" value="Unassembled WGS sequence"/>
</dbReference>
<evidence type="ECO:0000256" key="3">
    <source>
        <dbReference type="ARBA" id="ARBA00022898"/>
    </source>
</evidence>
<gene>
    <name evidence="7" type="ORF">IAB51_02895</name>
</gene>
<dbReference type="PANTHER" id="PTHR43525:SF1">
    <property type="entry name" value="PROTEIN MALY"/>
    <property type="match status" value="1"/>
</dbReference>
<dbReference type="EC" id="4.4.1.13" evidence="2"/>
<evidence type="ECO:0000256" key="4">
    <source>
        <dbReference type="ARBA" id="ARBA00023239"/>
    </source>
</evidence>
<keyword evidence="3" id="KW-0663">Pyridoxal phosphate</keyword>
<keyword evidence="4" id="KW-0456">Lyase</keyword>
<dbReference type="Gene3D" id="3.40.640.10">
    <property type="entry name" value="Type I PLP-dependent aspartate aminotransferase-like (Major domain)"/>
    <property type="match status" value="1"/>
</dbReference>
<sequence length="382" mass="42386">MYDFDQVISRRGTNSSKWDRVPEGSIPLFVADMDFRSPQCVVDALKNRAEHGFFGYTFAGDDFFDAVCGWQKRVHGCTVTKEEIIPIPGVITGLQWSMKALTPTGGCVTLLPAYPPFLSVPQNLDKPLAAVTLSGDNGRWELDFDALEKELAREEVNSFILCNPHNPVGRAWTEEELCQMLTLCKKHGVTVYSDEIHGDIVMPGETFTSVLSLPEELAGQAVVLNAPSKTFNLPGLQTSCIIVRDPEQRRKISELLGRSHIPGPSIMGFAAAAAAYNGGEQWMREMNRYVSENFAIMEKFFAEELPCISFHRPEATYLAWLDCRKTGLASKELDEKFRAAGVVLGVGTDFGKTAGDGFMRLTAACPRELLTEFLKRMKQALE</sequence>